<dbReference type="Gene3D" id="1.20.5.110">
    <property type="match status" value="1"/>
</dbReference>
<evidence type="ECO:0000256" key="1">
    <source>
        <dbReference type="ARBA" id="ARBA00006865"/>
    </source>
</evidence>
<feature type="domain" description="GH16" evidence="5">
    <location>
        <begin position="9"/>
        <end position="351"/>
    </location>
</feature>
<feature type="region of interest" description="Disordered" evidence="3">
    <location>
        <begin position="589"/>
        <end position="627"/>
    </location>
</feature>
<proteinExistence type="inferred from homology"/>
<feature type="compositionally biased region" description="Polar residues" evidence="3">
    <location>
        <begin position="383"/>
        <end position="395"/>
    </location>
</feature>
<accession>A0A8H7SZZ5</accession>
<dbReference type="PANTHER" id="PTHR10963">
    <property type="entry name" value="GLYCOSYL HYDROLASE-RELATED"/>
    <property type="match status" value="1"/>
</dbReference>
<dbReference type="GO" id="GO:0005975">
    <property type="term" value="P:carbohydrate metabolic process"/>
    <property type="evidence" value="ECO:0007669"/>
    <property type="project" value="InterPro"/>
</dbReference>
<dbReference type="InterPro" id="IPR050546">
    <property type="entry name" value="Glycosyl_Hydrlase_16"/>
</dbReference>
<dbReference type="SUPFAM" id="SSF49899">
    <property type="entry name" value="Concanavalin A-like lectins/glucanases"/>
    <property type="match status" value="1"/>
</dbReference>
<dbReference type="InterPro" id="IPR013320">
    <property type="entry name" value="ConA-like_dom_sf"/>
</dbReference>
<evidence type="ECO:0000259" key="5">
    <source>
        <dbReference type="PROSITE" id="PS51762"/>
    </source>
</evidence>
<dbReference type="GO" id="GO:0004553">
    <property type="term" value="F:hydrolase activity, hydrolyzing O-glycosyl compounds"/>
    <property type="evidence" value="ECO:0007669"/>
    <property type="project" value="InterPro"/>
</dbReference>
<dbReference type="SUPFAM" id="SSF58038">
    <property type="entry name" value="SNARE fusion complex"/>
    <property type="match status" value="1"/>
</dbReference>
<comment type="similarity">
    <text evidence="1">Belongs to the glycosyl hydrolase 16 family.</text>
</comment>
<dbReference type="CDD" id="cd15853">
    <property type="entry name" value="SNARE_Bet1"/>
    <property type="match status" value="1"/>
</dbReference>
<evidence type="ECO:0000259" key="4">
    <source>
        <dbReference type="PROSITE" id="PS50192"/>
    </source>
</evidence>
<protein>
    <recommendedName>
        <fullName evidence="8">GH16 domain-containing protein</fullName>
    </recommendedName>
</protein>
<dbReference type="InterPro" id="IPR000757">
    <property type="entry name" value="Beta-glucanase-like"/>
</dbReference>
<feature type="domain" description="T-SNARE coiled-coil homology" evidence="4">
    <location>
        <begin position="406"/>
        <end position="468"/>
    </location>
</feature>
<sequence length="755" mass="85872">MSLYFFLSSDQSGNITAAALHSDDYCLVFEDHFDSFNLKNWQHEISLSGGGNWEFQWYTNNRSNSFVEDGVLYLKPTMTADTIGEEAMKSGGKVNLYSGAPSEDCCERMSGPVANGNFINPIQSARLRTIDSVTLRYGKVEVRARLPKGDWLWPAIWMLPKYSAYGSWPASGEIDIMESKGNQNSPHGNTSQVLSTLHWGPHAYLNKYFLTQDQTSTAPGEPDFSDDFHTYGMEWTKEGLRTYIDDETLLQVDFDKTAWSRGEFTRPTLNPWKGGDISAPFDQEFYLVLNLAVGGVNGYWPEEENKPWKNDDPHAPNAFYNARRSWLPTWGKGNKRALAIDWVKMWSTETDNCASQKVKKNYQNLHNRSVLLGDARPDDDRTSSPSFLGDQQQQSVKVNMNDRDLDYLESQNDDEITGLSAKVKILKNITGKIGEEIRHGNSFIDTMNDQFSNTGSVLGKTMNNFKLMAEKESGTMWCFEYNNTLYQIPVRNIEQDQVLLLSDVQSLIPKASAFLSDTKLVPFLLHPITYAELAPKRVSVSTDNTIWQVQVPQDDSTDSLVQYNIQMQIKLDQLSEKLERFFSLQQQESEETNSSVVSNQNPPPAFNSPSHEPSSSGGRNEAPPSYETSVLSTITTINAKLRLYESHIANRHKSPRWLSKRQEWLARVPNSIEEVAYQLVQLEMALLWTAVTESWIEERETWLTLVANARSEKHLAGAMINLERHTLVMDDGWAQNRERWINELLEMLVLPISHV</sequence>
<evidence type="ECO:0000313" key="7">
    <source>
        <dbReference type="Proteomes" id="UP000613177"/>
    </source>
</evidence>
<dbReference type="CDD" id="cd08024">
    <property type="entry name" value="GH16_CCF"/>
    <property type="match status" value="1"/>
</dbReference>
<dbReference type="GO" id="GO:0012505">
    <property type="term" value="C:endomembrane system"/>
    <property type="evidence" value="ECO:0007669"/>
    <property type="project" value="UniProtKB-SubCell"/>
</dbReference>
<dbReference type="InterPro" id="IPR000727">
    <property type="entry name" value="T_SNARE_dom"/>
</dbReference>
<evidence type="ECO:0008006" key="8">
    <source>
        <dbReference type="Google" id="ProtNLM"/>
    </source>
</evidence>
<dbReference type="Proteomes" id="UP000613177">
    <property type="component" value="Unassembled WGS sequence"/>
</dbReference>
<organism evidence="6 7">
    <name type="scientific">Thamnidium elegans</name>
    <dbReference type="NCBI Taxonomy" id="101142"/>
    <lineage>
        <taxon>Eukaryota</taxon>
        <taxon>Fungi</taxon>
        <taxon>Fungi incertae sedis</taxon>
        <taxon>Mucoromycota</taxon>
        <taxon>Mucoromycotina</taxon>
        <taxon>Mucoromycetes</taxon>
        <taxon>Mucorales</taxon>
        <taxon>Mucorineae</taxon>
        <taxon>Mucoraceae</taxon>
        <taxon>Thamnidium</taxon>
    </lineage>
</organism>
<dbReference type="PROSITE" id="PS50192">
    <property type="entry name" value="T_SNARE"/>
    <property type="match status" value="1"/>
</dbReference>
<evidence type="ECO:0000256" key="2">
    <source>
        <dbReference type="ARBA" id="ARBA00046280"/>
    </source>
</evidence>
<keyword evidence="7" id="KW-1185">Reference proteome</keyword>
<dbReference type="EMBL" id="JAEPRE010000006">
    <property type="protein sequence ID" value="KAG2237406.1"/>
    <property type="molecule type" value="Genomic_DNA"/>
</dbReference>
<reference evidence="6" key="1">
    <citation type="submission" date="2021-01" db="EMBL/GenBank/DDBJ databases">
        <title>Metabolic potential, ecology and presence of endohyphal bacteria is reflected in genomic diversity of Mucoromycotina.</title>
        <authorList>
            <person name="Muszewska A."/>
            <person name="Okrasinska A."/>
            <person name="Steczkiewicz K."/>
            <person name="Drgas O."/>
            <person name="Orlowska M."/>
            <person name="Perlinska-Lenart U."/>
            <person name="Aleksandrzak-Piekarczyk T."/>
            <person name="Szatraj K."/>
            <person name="Zielenkiewicz U."/>
            <person name="Pilsyk S."/>
            <person name="Malc E."/>
            <person name="Mieczkowski P."/>
            <person name="Kruszewska J.S."/>
            <person name="Biernat P."/>
            <person name="Pawlowska J."/>
        </authorList>
    </citation>
    <scope>NUCLEOTIDE SEQUENCE</scope>
    <source>
        <strain evidence="6">WA0000018081</strain>
    </source>
</reference>
<gene>
    <name evidence="6" type="ORF">INT48_009534</name>
</gene>
<evidence type="ECO:0000313" key="6">
    <source>
        <dbReference type="EMBL" id="KAG2237406.1"/>
    </source>
</evidence>
<dbReference type="PANTHER" id="PTHR10963:SF55">
    <property type="entry name" value="GLYCOSIDE HYDROLASE FAMILY 16 PROTEIN"/>
    <property type="match status" value="1"/>
</dbReference>
<dbReference type="PROSITE" id="PS51762">
    <property type="entry name" value="GH16_2"/>
    <property type="match status" value="1"/>
</dbReference>
<feature type="region of interest" description="Disordered" evidence="3">
    <location>
        <begin position="369"/>
        <end position="395"/>
    </location>
</feature>
<dbReference type="AlphaFoldDB" id="A0A8H7SZZ5"/>
<comment type="caution">
    <text evidence="6">The sequence shown here is derived from an EMBL/GenBank/DDBJ whole genome shotgun (WGS) entry which is preliminary data.</text>
</comment>
<dbReference type="InterPro" id="IPR039899">
    <property type="entry name" value="BET1_SNARE"/>
</dbReference>
<name>A0A8H7SZZ5_9FUNG</name>
<dbReference type="Gene3D" id="2.60.120.200">
    <property type="match status" value="1"/>
</dbReference>
<feature type="compositionally biased region" description="Polar residues" evidence="3">
    <location>
        <begin position="607"/>
        <end position="618"/>
    </location>
</feature>
<dbReference type="Pfam" id="PF00722">
    <property type="entry name" value="Glyco_hydro_16"/>
    <property type="match status" value="1"/>
</dbReference>
<evidence type="ECO:0000256" key="3">
    <source>
        <dbReference type="SAM" id="MobiDB-lite"/>
    </source>
</evidence>
<comment type="subcellular location">
    <subcellularLocation>
        <location evidence="2">Endomembrane system</location>
        <topology evidence="2">Single-pass type IV membrane protein</topology>
    </subcellularLocation>
</comment>